<dbReference type="RefSeq" id="WP_046086116.1">
    <property type="nucleotide sequence ID" value="NZ_LAKD02000041.1"/>
</dbReference>
<evidence type="ECO:0000313" key="2">
    <source>
        <dbReference type="Proteomes" id="UP000033615"/>
    </source>
</evidence>
<organism evidence="1 2">
    <name type="scientific">Streptomyces antioxidans</name>
    <dbReference type="NCBI Taxonomy" id="1507734"/>
    <lineage>
        <taxon>Bacteria</taxon>
        <taxon>Bacillati</taxon>
        <taxon>Actinomycetota</taxon>
        <taxon>Actinomycetes</taxon>
        <taxon>Kitasatosporales</taxon>
        <taxon>Streptomycetaceae</taxon>
        <taxon>Streptomyces</taxon>
    </lineage>
</organism>
<dbReference type="EMBL" id="LAKD02000041">
    <property type="protein sequence ID" value="OPF79077.1"/>
    <property type="molecule type" value="Genomic_DNA"/>
</dbReference>
<accession>A0A1V4D4G0</accession>
<dbReference type="OrthoDB" id="4242556at2"/>
<keyword evidence="2" id="KW-1185">Reference proteome</keyword>
<evidence type="ECO:0000313" key="1">
    <source>
        <dbReference type="EMBL" id="OPF79077.1"/>
    </source>
</evidence>
<comment type="caution">
    <text evidence="1">The sequence shown here is derived from an EMBL/GenBank/DDBJ whole genome shotgun (WGS) entry which is preliminary data.</text>
</comment>
<protein>
    <submittedName>
        <fullName evidence="1">Uncharacterized protein</fullName>
    </submittedName>
</protein>
<dbReference type="AlphaFoldDB" id="A0A1V4D4G0"/>
<name>A0A1V4D4G0_9ACTN</name>
<sequence length="64" mass="6726">MLTGFRNLGSRIAELVLPHTEAAAGCAPDCWCAKCGMGLPSCGADSEYCITRCCHKPDCTSKCA</sequence>
<gene>
    <name evidence="1" type="ORF">VT50_0217065</name>
</gene>
<dbReference type="Proteomes" id="UP000033615">
    <property type="component" value="Unassembled WGS sequence"/>
</dbReference>
<proteinExistence type="predicted"/>
<reference evidence="1" key="1">
    <citation type="submission" date="2016-12" db="EMBL/GenBank/DDBJ databases">
        <title>Genome sequence of Streptomyces antioxidans MUSC 164.</title>
        <authorList>
            <person name="Lee L.-H."/>
            <person name="Ser H.-L."/>
        </authorList>
    </citation>
    <scope>NUCLEOTIDE SEQUENCE [LARGE SCALE GENOMIC DNA]</scope>
    <source>
        <strain evidence="1">MUSC 164</strain>
    </source>
</reference>